<evidence type="ECO:0000313" key="3">
    <source>
        <dbReference type="Proteomes" id="UP000006296"/>
    </source>
</evidence>
<accession>A0AB32ZVN3</accession>
<feature type="domain" description="Lipoprotein LPP20-like" evidence="1">
    <location>
        <begin position="121"/>
        <end position="212"/>
    </location>
</feature>
<dbReference type="KEGG" id="amg:AMEC673_04730"/>
<dbReference type="Proteomes" id="UP000006296">
    <property type="component" value="Chromosome"/>
</dbReference>
<reference evidence="3" key="1">
    <citation type="journal article" date="2012" name="Sci. Rep.">
        <title>Genomes of surface isolates of Alteromonas macleodii: the life of a widespread marine opportunistic copiotroph.</title>
        <authorList>
            <person name="Lopez-Perez M."/>
            <person name="Gonzaga A."/>
            <person name="Martin-Cuadrado A.B."/>
            <person name="Onyshchenko O."/>
            <person name="Ghavidel A."/>
            <person name="Ghai R."/>
            <person name="Rodriguez-Valera F."/>
        </authorList>
    </citation>
    <scope>NUCLEOTIDE SEQUENCE [LARGE SCALE GENOMIC DNA]</scope>
    <source>
        <strain evidence="3">English Channel 673</strain>
    </source>
</reference>
<proteinExistence type="predicted"/>
<dbReference type="Pfam" id="PF02169">
    <property type="entry name" value="LPP20"/>
    <property type="match status" value="1"/>
</dbReference>
<sequence length="236" mass="25967">MPIDVVSSPLNQSGVNLAHILQRISCKRFVKSVSLDMSKSATASMAVSRSNKAATDESSVTTHLILLIMQFGNETMCLKKKHKSKSLLLSCFLGLAISTGGCGIIDKHVEWETIEPESYPVLKAVGYAPISSQHGESDSMKLIMAMKASKLDAYRELTEQVYGQKIKGNQSLSHLVIDSETLRASVEGVIRGAEVVKAYPVGEDTYVTELALDMQQVYDIYLSTAKPRRVKDVKYY</sequence>
<organism evidence="2 3">
    <name type="scientific">Alteromonas macleodii (strain English Channel 673)</name>
    <dbReference type="NCBI Taxonomy" id="1004788"/>
    <lineage>
        <taxon>Bacteria</taxon>
        <taxon>Pseudomonadati</taxon>
        <taxon>Pseudomonadota</taxon>
        <taxon>Gammaproteobacteria</taxon>
        <taxon>Alteromonadales</taxon>
        <taxon>Alteromonadaceae</taxon>
        <taxon>Alteromonas/Salinimonas group</taxon>
        <taxon>Alteromonas</taxon>
    </lineage>
</organism>
<name>A0AB32ZVN3_ALTME</name>
<gene>
    <name evidence="2" type="ordered locus">AMEC673_04730</name>
</gene>
<evidence type="ECO:0000313" key="2">
    <source>
        <dbReference type="EMBL" id="AFT73643.1"/>
    </source>
</evidence>
<protein>
    <recommendedName>
        <fullName evidence="1">Lipoprotein LPP20-like domain-containing protein</fullName>
    </recommendedName>
</protein>
<dbReference type="EMBL" id="CP003844">
    <property type="protein sequence ID" value="AFT73643.1"/>
    <property type="molecule type" value="Genomic_DNA"/>
</dbReference>
<evidence type="ECO:0000259" key="1">
    <source>
        <dbReference type="Pfam" id="PF02169"/>
    </source>
</evidence>
<dbReference type="AlphaFoldDB" id="A0AB32ZVN3"/>
<dbReference type="InterPro" id="IPR024952">
    <property type="entry name" value="LPP20-like_dom"/>
</dbReference>